<gene>
    <name evidence="1" type="ORF">PHET_11190</name>
</gene>
<protein>
    <submittedName>
        <fullName evidence="1">Uncharacterized protein</fullName>
    </submittedName>
</protein>
<reference evidence="1" key="1">
    <citation type="submission" date="2019-05" db="EMBL/GenBank/DDBJ databases">
        <title>Annotation for the trematode Paragonimus heterotremus.</title>
        <authorList>
            <person name="Choi Y.-J."/>
        </authorList>
    </citation>
    <scope>NUCLEOTIDE SEQUENCE</scope>
    <source>
        <strain evidence="1">LC</strain>
    </source>
</reference>
<name>A0A8J4T1B6_9TREM</name>
<proteinExistence type="predicted"/>
<organism evidence="1 2">
    <name type="scientific">Paragonimus heterotremus</name>
    <dbReference type="NCBI Taxonomy" id="100268"/>
    <lineage>
        <taxon>Eukaryota</taxon>
        <taxon>Metazoa</taxon>
        <taxon>Spiralia</taxon>
        <taxon>Lophotrochozoa</taxon>
        <taxon>Platyhelminthes</taxon>
        <taxon>Trematoda</taxon>
        <taxon>Digenea</taxon>
        <taxon>Plagiorchiida</taxon>
        <taxon>Troglotremata</taxon>
        <taxon>Troglotrematidae</taxon>
        <taxon>Paragonimus</taxon>
    </lineage>
</organism>
<evidence type="ECO:0000313" key="1">
    <source>
        <dbReference type="EMBL" id="KAF5396106.1"/>
    </source>
</evidence>
<dbReference type="Proteomes" id="UP000748531">
    <property type="component" value="Unassembled WGS sequence"/>
</dbReference>
<comment type="caution">
    <text evidence="1">The sequence shown here is derived from an EMBL/GenBank/DDBJ whole genome shotgun (WGS) entry which is preliminary data.</text>
</comment>
<evidence type="ECO:0000313" key="2">
    <source>
        <dbReference type="Proteomes" id="UP000748531"/>
    </source>
</evidence>
<accession>A0A8J4T1B6</accession>
<keyword evidence="2" id="KW-1185">Reference proteome</keyword>
<dbReference type="EMBL" id="LUCH01009177">
    <property type="protein sequence ID" value="KAF5396106.1"/>
    <property type="molecule type" value="Genomic_DNA"/>
</dbReference>
<dbReference type="AlphaFoldDB" id="A0A8J4T1B6"/>
<sequence length="49" mass="5406">MFWLPPLETPLNQYDVCLNSEGRLEFPSTFVLSGGCRAVVLKVISSPPP</sequence>